<dbReference type="InterPro" id="IPR040990">
    <property type="entry name" value="DUF5600"/>
</dbReference>
<organism evidence="8 9">
    <name type="scientific">Dispira parvispora</name>
    <dbReference type="NCBI Taxonomy" id="1520584"/>
    <lineage>
        <taxon>Eukaryota</taxon>
        <taxon>Fungi</taxon>
        <taxon>Fungi incertae sedis</taxon>
        <taxon>Zoopagomycota</taxon>
        <taxon>Kickxellomycotina</taxon>
        <taxon>Dimargaritomycetes</taxon>
        <taxon>Dimargaritales</taxon>
        <taxon>Dimargaritaceae</taxon>
        <taxon>Dispira</taxon>
    </lineage>
</organism>
<dbReference type="Gene3D" id="1.10.268.20">
    <property type="match status" value="1"/>
</dbReference>
<feature type="region of interest" description="Disordered" evidence="6">
    <location>
        <begin position="1"/>
        <end position="24"/>
    </location>
</feature>
<dbReference type="EMBL" id="JANBPY010000135">
    <property type="protein sequence ID" value="KAJ1968793.1"/>
    <property type="molecule type" value="Genomic_DNA"/>
</dbReference>
<dbReference type="Proteomes" id="UP001150925">
    <property type="component" value="Unassembled WGS sequence"/>
</dbReference>
<keyword evidence="4" id="KW-0967">Endosome</keyword>
<dbReference type="GO" id="GO:0005886">
    <property type="term" value="C:plasma membrane"/>
    <property type="evidence" value="ECO:0007669"/>
    <property type="project" value="UniProtKB-SubCell"/>
</dbReference>
<dbReference type="PROSITE" id="PS51718">
    <property type="entry name" value="G_DYNAMIN_2"/>
    <property type="match status" value="1"/>
</dbReference>
<evidence type="ECO:0000256" key="1">
    <source>
        <dbReference type="ARBA" id="ARBA00004413"/>
    </source>
</evidence>
<protein>
    <recommendedName>
        <fullName evidence="7">Dynamin-type G domain-containing protein</fullName>
    </recommendedName>
</protein>
<dbReference type="InterPro" id="IPR031692">
    <property type="entry name" value="EHD_N"/>
</dbReference>
<feature type="domain" description="Dynamin-type G" evidence="7">
    <location>
        <begin position="65"/>
        <end position="298"/>
    </location>
</feature>
<dbReference type="Pfam" id="PF16880">
    <property type="entry name" value="EHD_N"/>
    <property type="match status" value="1"/>
</dbReference>
<dbReference type="SUPFAM" id="SSF52540">
    <property type="entry name" value="P-loop containing nucleoside triphosphate hydrolases"/>
    <property type="match status" value="1"/>
</dbReference>
<feature type="compositionally biased region" description="Low complexity" evidence="6">
    <location>
        <begin position="422"/>
        <end position="439"/>
    </location>
</feature>
<sequence>MNSSNHATAATGQNGPVPESTSNQDDLYQTAINRLKHIYRKKLKPLETNYNFEGFHSAPLTDMDIEAKPMVLLLGQYSTGKTSFVEYLLRSPYPGAHIGIEPTTDRFIAITDGPESKVIPGHAAAVAGGLPFHGLQKFGNSFLSRFQVSQMSHPLLRSMTIIDSPGVLSGEKQRIERGYDFPAVIEWFAARANLILVLFDGHKLDISDELKAAITTLRGQEDKVRIVLNKCDQVNGQELMRVYGALMWSLGRVVHSPEVMKVYLGSFWTNPPQHRYEDCRDLLEKEQHDLLQELGELPKTAAIRKINEIVKRARLARVHALIVGHLRERMPSMFGKKKKQAALLDSLPTEFQKVQLKHNLAPGDFPDPSTFREKLQLYKLDSFNKVNLRLIDVVDDALARDFPQLMGLFPGTSSHQTSHAFTGYSTGGQSESSGQPGPSRTSTMASGDTDPPSYNVAVSSPKATPHSHTSRY</sequence>
<dbReference type="AlphaFoldDB" id="A0A9W8AX30"/>
<dbReference type="GO" id="GO:0005525">
    <property type="term" value="F:GTP binding"/>
    <property type="evidence" value="ECO:0007669"/>
    <property type="project" value="InterPro"/>
</dbReference>
<proteinExistence type="predicted"/>
<dbReference type="InterPro" id="IPR027417">
    <property type="entry name" value="P-loop_NTPase"/>
</dbReference>
<evidence type="ECO:0000313" key="8">
    <source>
        <dbReference type="EMBL" id="KAJ1968793.1"/>
    </source>
</evidence>
<evidence type="ECO:0000256" key="6">
    <source>
        <dbReference type="SAM" id="MobiDB-lite"/>
    </source>
</evidence>
<dbReference type="Pfam" id="PF00350">
    <property type="entry name" value="Dynamin_N"/>
    <property type="match status" value="1"/>
</dbReference>
<feature type="region of interest" description="Disordered" evidence="6">
    <location>
        <begin position="415"/>
        <end position="472"/>
    </location>
</feature>
<reference evidence="8" key="1">
    <citation type="submission" date="2022-07" db="EMBL/GenBank/DDBJ databases">
        <title>Phylogenomic reconstructions and comparative analyses of Kickxellomycotina fungi.</title>
        <authorList>
            <person name="Reynolds N.K."/>
            <person name="Stajich J.E."/>
            <person name="Barry K."/>
            <person name="Grigoriev I.V."/>
            <person name="Crous P."/>
            <person name="Smith M.E."/>
        </authorList>
    </citation>
    <scope>NUCLEOTIDE SEQUENCE</scope>
    <source>
        <strain evidence="8">RSA 1196</strain>
    </source>
</reference>
<evidence type="ECO:0000256" key="4">
    <source>
        <dbReference type="ARBA" id="ARBA00022753"/>
    </source>
</evidence>
<keyword evidence="9" id="KW-1185">Reference proteome</keyword>
<evidence type="ECO:0000259" key="7">
    <source>
        <dbReference type="PROSITE" id="PS51718"/>
    </source>
</evidence>
<dbReference type="InterPro" id="IPR045063">
    <property type="entry name" value="Dynamin_N"/>
</dbReference>
<dbReference type="Pfam" id="PF18150">
    <property type="entry name" value="DUF5600"/>
    <property type="match status" value="1"/>
</dbReference>
<evidence type="ECO:0000256" key="3">
    <source>
        <dbReference type="ARBA" id="ARBA00022475"/>
    </source>
</evidence>
<dbReference type="GO" id="GO:0010008">
    <property type="term" value="C:endosome membrane"/>
    <property type="evidence" value="ECO:0007669"/>
    <property type="project" value="UniProtKB-SubCell"/>
</dbReference>
<dbReference type="Gene3D" id="3.40.50.300">
    <property type="entry name" value="P-loop containing nucleotide triphosphate hydrolases"/>
    <property type="match status" value="1"/>
</dbReference>
<name>A0A9W8AX30_9FUNG</name>
<dbReference type="InterPro" id="IPR030381">
    <property type="entry name" value="G_DYNAMIN_dom"/>
</dbReference>
<dbReference type="PANTHER" id="PTHR11216">
    <property type="entry name" value="EH DOMAIN"/>
    <property type="match status" value="1"/>
</dbReference>
<evidence type="ECO:0000256" key="5">
    <source>
        <dbReference type="ARBA" id="ARBA00023136"/>
    </source>
</evidence>
<keyword evidence="5" id="KW-0472">Membrane</keyword>
<evidence type="ECO:0000313" key="9">
    <source>
        <dbReference type="Proteomes" id="UP001150925"/>
    </source>
</evidence>
<gene>
    <name evidence="8" type="ORF">IWQ62_001028</name>
</gene>
<dbReference type="CDD" id="cd09913">
    <property type="entry name" value="EHD"/>
    <property type="match status" value="1"/>
</dbReference>
<evidence type="ECO:0000256" key="2">
    <source>
        <dbReference type="ARBA" id="ARBA00004481"/>
    </source>
</evidence>
<dbReference type="PANTHER" id="PTHR11216:SF31">
    <property type="entry name" value="AT21416P"/>
    <property type="match status" value="1"/>
</dbReference>
<comment type="subcellular location">
    <subcellularLocation>
        <location evidence="1">Cell membrane</location>
        <topology evidence="1">Peripheral membrane protein</topology>
        <orientation evidence="1">Cytoplasmic side</orientation>
    </subcellularLocation>
    <subcellularLocation>
        <location evidence="2">Endosome membrane</location>
        <topology evidence="2">Peripheral membrane protein</topology>
    </subcellularLocation>
</comment>
<keyword evidence="3" id="KW-1003">Cell membrane</keyword>
<accession>A0A9W8AX30</accession>
<dbReference type="OrthoDB" id="1716625at2759"/>
<comment type="caution">
    <text evidence="8">The sequence shown here is derived from an EMBL/GenBank/DDBJ whole genome shotgun (WGS) entry which is preliminary data.</text>
</comment>